<reference evidence="4" key="2">
    <citation type="submission" date="2012-11" db="EMBL/GenBank/DDBJ databases">
        <authorList>
            <person name="Kuo A."/>
            <person name="Curtis B.A."/>
            <person name="Tanifuji G."/>
            <person name="Burki F."/>
            <person name="Gruber A."/>
            <person name="Irimia M."/>
            <person name="Maruyama S."/>
            <person name="Arias M.C."/>
            <person name="Ball S.G."/>
            <person name="Gile G.H."/>
            <person name="Hirakawa Y."/>
            <person name="Hopkins J.F."/>
            <person name="Rensing S.A."/>
            <person name="Schmutz J."/>
            <person name="Symeonidi A."/>
            <person name="Elias M."/>
            <person name="Eveleigh R.J."/>
            <person name="Herman E.K."/>
            <person name="Klute M.J."/>
            <person name="Nakayama T."/>
            <person name="Obornik M."/>
            <person name="Reyes-Prieto A."/>
            <person name="Armbrust E.V."/>
            <person name="Aves S.J."/>
            <person name="Beiko R.G."/>
            <person name="Coutinho P."/>
            <person name="Dacks J.B."/>
            <person name="Durnford D.G."/>
            <person name="Fast N.M."/>
            <person name="Green B.R."/>
            <person name="Grisdale C."/>
            <person name="Hempe F."/>
            <person name="Henrissat B."/>
            <person name="Hoppner M.P."/>
            <person name="Ishida K.-I."/>
            <person name="Kim E."/>
            <person name="Koreny L."/>
            <person name="Kroth P.G."/>
            <person name="Liu Y."/>
            <person name="Malik S.-B."/>
            <person name="Maier U.G."/>
            <person name="McRose D."/>
            <person name="Mock T."/>
            <person name="Neilson J.A."/>
            <person name="Onodera N.T."/>
            <person name="Poole A.M."/>
            <person name="Pritham E.J."/>
            <person name="Richards T.A."/>
            <person name="Rocap G."/>
            <person name="Roy S.W."/>
            <person name="Sarai C."/>
            <person name="Schaack S."/>
            <person name="Shirato S."/>
            <person name="Slamovits C.H."/>
            <person name="Spencer D.F."/>
            <person name="Suzuki S."/>
            <person name="Worden A.Z."/>
            <person name="Zauner S."/>
            <person name="Barry K."/>
            <person name="Bell C."/>
            <person name="Bharti A.K."/>
            <person name="Crow J.A."/>
            <person name="Grimwood J."/>
            <person name="Kramer R."/>
            <person name="Lindquist E."/>
            <person name="Lucas S."/>
            <person name="Salamov A."/>
            <person name="McFadden G.I."/>
            <person name="Lane C.E."/>
            <person name="Keeling P.J."/>
            <person name="Gray M.W."/>
            <person name="Grigoriev I.V."/>
            <person name="Archibald J.M."/>
        </authorList>
    </citation>
    <scope>NUCLEOTIDE SEQUENCE</scope>
    <source>
        <strain evidence="4">CCMP2712</strain>
    </source>
</reference>
<organism evidence="2">
    <name type="scientific">Guillardia theta (strain CCMP2712)</name>
    <name type="common">Cryptophyte</name>
    <dbReference type="NCBI Taxonomy" id="905079"/>
    <lineage>
        <taxon>Eukaryota</taxon>
        <taxon>Cryptophyceae</taxon>
        <taxon>Pyrenomonadales</taxon>
        <taxon>Geminigeraceae</taxon>
        <taxon>Guillardia</taxon>
    </lineage>
</organism>
<dbReference type="Pfam" id="PF07209">
    <property type="entry name" value="DUF1415"/>
    <property type="match status" value="1"/>
</dbReference>
<evidence type="ECO:0000313" key="2">
    <source>
        <dbReference type="EMBL" id="EKX50804.1"/>
    </source>
</evidence>
<feature type="compositionally biased region" description="Basic and acidic residues" evidence="1">
    <location>
        <begin position="329"/>
        <end position="344"/>
    </location>
</feature>
<gene>
    <name evidence="2" type="ORF">GUITHDRAFT_103393</name>
</gene>
<dbReference type="PaxDb" id="55529-EKX50804"/>
<evidence type="ECO:0000313" key="3">
    <source>
        <dbReference type="EnsemblProtists" id="EKX50804"/>
    </source>
</evidence>
<dbReference type="KEGG" id="gtt:GUITHDRAFT_103393"/>
<dbReference type="InterPro" id="IPR009858">
    <property type="entry name" value="DUF1415"/>
</dbReference>
<evidence type="ECO:0000313" key="4">
    <source>
        <dbReference type="Proteomes" id="UP000011087"/>
    </source>
</evidence>
<accession>L1JRB3</accession>
<dbReference type="OrthoDB" id="5376at2759"/>
<sequence>MDKKTDEVVLSFPACKVISNPLAVNKLVGHLEVCKDCCESFGSTVTLRVISRGEQESPYFQIKSIQGTANSDGFDEDDDDDWDILSKYADLLDGEETTPAEIELEKLTQVPEDDAEVLKIIRDWVNVIISDMGVCPFSRSADKAGLPLGPVHYSISRQSRPEEIYSEYWKEVSLLIQRDESDISTTLHILPNFYIGNCEAFTSFTDTLSQSLSALGIEKYIQLVFFHPQWVFRDGADRMGESGAANFARRSSFPMINILRTNQVRLAQKSIPTGLVYTQNEETLMEVGAENLQKMLVERDWSSLMVRKALEEQIRELEAKGKTPPSNRVEYEAKDRSSDDGMAF</sequence>
<dbReference type="GeneID" id="17307459"/>
<reference evidence="3" key="3">
    <citation type="submission" date="2016-03" db="UniProtKB">
        <authorList>
            <consortium name="EnsemblProtists"/>
        </authorList>
    </citation>
    <scope>IDENTIFICATION</scope>
</reference>
<feature type="region of interest" description="Disordered" evidence="1">
    <location>
        <begin position="317"/>
        <end position="344"/>
    </location>
</feature>
<name>L1JRB3_GUITC</name>
<dbReference type="OMA" id="WEDDENS"/>
<dbReference type="RefSeq" id="XP_005837784.1">
    <property type="nucleotide sequence ID" value="XM_005837727.1"/>
</dbReference>
<dbReference type="HOGENOM" id="CLU_807623_0_0_1"/>
<dbReference type="Proteomes" id="UP000011087">
    <property type="component" value="Unassembled WGS sequence"/>
</dbReference>
<protein>
    <submittedName>
        <fullName evidence="2 3">Uncharacterized protein</fullName>
    </submittedName>
</protein>
<proteinExistence type="predicted"/>
<dbReference type="AlphaFoldDB" id="L1JRB3"/>
<dbReference type="EMBL" id="JH992977">
    <property type="protein sequence ID" value="EKX50804.1"/>
    <property type="molecule type" value="Genomic_DNA"/>
</dbReference>
<dbReference type="eggNOG" id="ENOG502RXZW">
    <property type="taxonomic scope" value="Eukaryota"/>
</dbReference>
<reference evidence="2 4" key="1">
    <citation type="journal article" date="2012" name="Nature">
        <title>Algal genomes reveal evolutionary mosaicism and the fate of nucleomorphs.</title>
        <authorList>
            <consortium name="DOE Joint Genome Institute"/>
            <person name="Curtis B.A."/>
            <person name="Tanifuji G."/>
            <person name="Burki F."/>
            <person name="Gruber A."/>
            <person name="Irimia M."/>
            <person name="Maruyama S."/>
            <person name="Arias M.C."/>
            <person name="Ball S.G."/>
            <person name="Gile G.H."/>
            <person name="Hirakawa Y."/>
            <person name="Hopkins J.F."/>
            <person name="Kuo A."/>
            <person name="Rensing S.A."/>
            <person name="Schmutz J."/>
            <person name="Symeonidi A."/>
            <person name="Elias M."/>
            <person name="Eveleigh R.J."/>
            <person name="Herman E.K."/>
            <person name="Klute M.J."/>
            <person name="Nakayama T."/>
            <person name="Obornik M."/>
            <person name="Reyes-Prieto A."/>
            <person name="Armbrust E.V."/>
            <person name="Aves S.J."/>
            <person name="Beiko R.G."/>
            <person name="Coutinho P."/>
            <person name="Dacks J.B."/>
            <person name="Durnford D.G."/>
            <person name="Fast N.M."/>
            <person name="Green B.R."/>
            <person name="Grisdale C.J."/>
            <person name="Hempel F."/>
            <person name="Henrissat B."/>
            <person name="Hoppner M.P."/>
            <person name="Ishida K."/>
            <person name="Kim E."/>
            <person name="Koreny L."/>
            <person name="Kroth P.G."/>
            <person name="Liu Y."/>
            <person name="Malik S.B."/>
            <person name="Maier U.G."/>
            <person name="McRose D."/>
            <person name="Mock T."/>
            <person name="Neilson J.A."/>
            <person name="Onodera N.T."/>
            <person name="Poole A.M."/>
            <person name="Pritham E.J."/>
            <person name="Richards T.A."/>
            <person name="Rocap G."/>
            <person name="Roy S.W."/>
            <person name="Sarai C."/>
            <person name="Schaack S."/>
            <person name="Shirato S."/>
            <person name="Slamovits C.H."/>
            <person name="Spencer D.F."/>
            <person name="Suzuki S."/>
            <person name="Worden A.Z."/>
            <person name="Zauner S."/>
            <person name="Barry K."/>
            <person name="Bell C."/>
            <person name="Bharti A.K."/>
            <person name="Crow J.A."/>
            <person name="Grimwood J."/>
            <person name="Kramer R."/>
            <person name="Lindquist E."/>
            <person name="Lucas S."/>
            <person name="Salamov A."/>
            <person name="McFadden G.I."/>
            <person name="Lane C.E."/>
            <person name="Keeling P.J."/>
            <person name="Gray M.W."/>
            <person name="Grigoriev I.V."/>
            <person name="Archibald J.M."/>
        </authorList>
    </citation>
    <scope>NUCLEOTIDE SEQUENCE</scope>
    <source>
        <strain evidence="2 4">CCMP2712</strain>
    </source>
</reference>
<evidence type="ECO:0000256" key="1">
    <source>
        <dbReference type="SAM" id="MobiDB-lite"/>
    </source>
</evidence>
<dbReference type="EnsemblProtists" id="EKX50804">
    <property type="protein sequence ID" value="EKX50804"/>
    <property type="gene ID" value="GUITHDRAFT_103393"/>
</dbReference>
<keyword evidence="4" id="KW-1185">Reference proteome</keyword>